<dbReference type="InterPro" id="IPR036291">
    <property type="entry name" value="NAD(P)-bd_dom_sf"/>
</dbReference>
<gene>
    <name evidence="1" type="ORF">SAG0136_03245</name>
</gene>
<dbReference type="SUPFAM" id="SSF51735">
    <property type="entry name" value="NAD(P)-binding Rossmann-fold domains"/>
    <property type="match status" value="1"/>
</dbReference>
<comment type="caution">
    <text evidence="1">The sequence shown here is derived from an EMBL/GenBank/DDBJ whole genome shotgun (WGS) entry which is preliminary data.</text>
</comment>
<organism evidence="1 2">
    <name type="scientific">Streptococcus agalactiae LMG 14747</name>
    <dbReference type="NCBI Taxonomy" id="1154860"/>
    <lineage>
        <taxon>Bacteria</taxon>
        <taxon>Bacillati</taxon>
        <taxon>Bacillota</taxon>
        <taxon>Bacilli</taxon>
        <taxon>Lactobacillales</taxon>
        <taxon>Streptococcaceae</taxon>
        <taxon>Streptococcus</taxon>
    </lineage>
</organism>
<name>V6Z0M0_STRAG</name>
<dbReference type="Proteomes" id="UP000018482">
    <property type="component" value="Unassembled WGS sequence"/>
</dbReference>
<evidence type="ECO:0008006" key="3">
    <source>
        <dbReference type="Google" id="ProtNLM"/>
    </source>
</evidence>
<dbReference type="Gene3D" id="3.40.50.720">
    <property type="entry name" value="NAD(P)-binding Rossmann-like Domain"/>
    <property type="match status" value="1"/>
</dbReference>
<reference evidence="1 2" key="1">
    <citation type="submission" date="2013-05" db="EMBL/GenBank/DDBJ databases">
        <authorList>
            <person name="Richards V.P."/>
            <person name="Durkin S.A.S."/>
            <person name="Kim M."/>
            <person name="Pavinski Bitar P.D."/>
            <person name="Stanhope M.J."/>
            <person name="Town C.D."/>
            <person name="Venter J.C."/>
        </authorList>
    </citation>
    <scope>NUCLEOTIDE SEQUENCE [LARGE SCALE GENOMIC DNA]</scope>
    <source>
        <strain evidence="1 2">LMG 14747</strain>
    </source>
</reference>
<evidence type="ECO:0000313" key="2">
    <source>
        <dbReference type="Proteomes" id="UP000018482"/>
    </source>
</evidence>
<proteinExistence type="predicted"/>
<dbReference type="AlphaFoldDB" id="V6Z0M0"/>
<accession>V6Z0M0</accession>
<sequence length="56" mass="6179">MLRRLGARECFSYADKALGSQLRTLRPDGFDHIIDTSGNNALQDNLDLPARHGALP</sequence>
<protein>
    <recommendedName>
        <fullName evidence="3">Alcohol dehydrogenase</fullName>
    </recommendedName>
</protein>
<evidence type="ECO:0000313" key="1">
    <source>
        <dbReference type="EMBL" id="ESV54288.1"/>
    </source>
</evidence>
<dbReference type="EMBL" id="ANQC01000045">
    <property type="protein sequence ID" value="ESV54288.1"/>
    <property type="molecule type" value="Genomic_DNA"/>
</dbReference>